<dbReference type="Proteomes" id="UP000001304">
    <property type="component" value="Chromosome"/>
</dbReference>
<dbReference type="EMBL" id="CP002098">
    <property type="protein sequence ID" value="ADM28110.1"/>
    <property type="molecule type" value="Genomic_DNA"/>
</dbReference>
<keyword evidence="3" id="KW-1185">Reference proteome</keyword>
<name>E0SPQ4_IGNAA</name>
<feature type="domain" description="ATPase" evidence="1">
    <location>
        <begin position="15"/>
        <end position="225"/>
    </location>
</feature>
<dbReference type="BioCyc" id="IAGG583356:GHAH-1290-MONOMER"/>
<accession>E0SPQ4</accession>
<dbReference type="GO" id="GO:0005524">
    <property type="term" value="F:ATP binding"/>
    <property type="evidence" value="ECO:0007669"/>
    <property type="project" value="InterPro"/>
</dbReference>
<dbReference type="HOGENOM" id="CLU_070505_0_0_2"/>
<organism evidence="2 3">
    <name type="scientific">Ignisphaera aggregans (strain DSM 17230 / JCM 13409 / AQ1.S1)</name>
    <dbReference type="NCBI Taxonomy" id="583356"/>
    <lineage>
        <taxon>Archaea</taxon>
        <taxon>Thermoproteota</taxon>
        <taxon>Thermoprotei</taxon>
        <taxon>Desulfurococcales</taxon>
        <taxon>Desulfurococcaceae</taxon>
        <taxon>Ignisphaera</taxon>
    </lineage>
</organism>
<dbReference type="KEGG" id="iag:Igag_1306"/>
<dbReference type="InterPro" id="IPR027417">
    <property type="entry name" value="P-loop_NTPase"/>
</dbReference>
<evidence type="ECO:0000313" key="3">
    <source>
        <dbReference type="Proteomes" id="UP000001304"/>
    </source>
</evidence>
<proteinExistence type="predicted"/>
<dbReference type="SUPFAM" id="SSF52540">
    <property type="entry name" value="P-loop containing nucleoside triphosphate hydrolases"/>
    <property type="match status" value="1"/>
</dbReference>
<sequence length="338" mass="39267">MERVKIFFADHKIEFIDRDVALKQVEKFAEEGTYPVYVIYGPEGCGKTALFKQATKILEEYGYSVVHINPLAEVVEERFSISRELKEIVKELGISLAGDVSRVIEKTIELLYTAVRRGIRKKIAILADDVFQAIGLDKAEQIVKSFLNMIEWPSIEYERIVVLVASSEGVTRERIGRHTWSVFQILWNMSRDGFEELYNVLPDPKPLFEDIWRLSGGNPRILETLYKRGWNVDIVVEDLIAKKRLRNFIYMLSNIEKEILREALENPDTLLYRARDAPKLLDRVIELNLVIELNKRLSELWIDTPPPDKDLELGIGRYIAWQTPLHRKAVERVLIEEV</sequence>
<dbReference type="AlphaFoldDB" id="E0SPQ4"/>
<evidence type="ECO:0000259" key="1">
    <source>
        <dbReference type="Pfam" id="PF01637"/>
    </source>
</evidence>
<reference evidence="2 3" key="1">
    <citation type="journal article" date="2010" name="Stand. Genomic Sci.">
        <title>Complete genome sequence of Ignisphaera aggregans type strain (AQ1.S1).</title>
        <authorList>
            <person name="Goker M."/>
            <person name="Held B."/>
            <person name="Lapidus A."/>
            <person name="Nolan M."/>
            <person name="Spring S."/>
            <person name="Yasawong M."/>
            <person name="Lucas S."/>
            <person name="Glavina Del Rio T."/>
            <person name="Tice H."/>
            <person name="Cheng J.F."/>
            <person name="Goodwin L."/>
            <person name="Tapia R."/>
            <person name="Pitluck S."/>
            <person name="Liolios K."/>
            <person name="Ivanova N."/>
            <person name="Mavromatis K."/>
            <person name="Mikhailova N."/>
            <person name="Pati A."/>
            <person name="Chen A."/>
            <person name="Palaniappan K."/>
            <person name="Brambilla E."/>
            <person name="Land M."/>
            <person name="Hauser L."/>
            <person name="Chang Y.J."/>
            <person name="Jeffries C.D."/>
            <person name="Brettin T."/>
            <person name="Detter J.C."/>
            <person name="Han C."/>
            <person name="Rohde M."/>
            <person name="Sikorski J."/>
            <person name="Woyke T."/>
            <person name="Bristow J."/>
            <person name="Eisen J.A."/>
            <person name="Markowitz V."/>
            <person name="Hugenholtz P."/>
            <person name="Kyrpides N.C."/>
            <person name="Klenk H.P."/>
        </authorList>
    </citation>
    <scope>NUCLEOTIDE SEQUENCE [LARGE SCALE GENOMIC DNA]</scope>
    <source>
        <strain evidence="3">DSM 17230 / JCM 13409 / AQ1.S1</strain>
    </source>
</reference>
<dbReference type="InterPro" id="IPR011579">
    <property type="entry name" value="ATPase_dom"/>
</dbReference>
<dbReference type="Gene3D" id="3.40.50.300">
    <property type="entry name" value="P-loop containing nucleotide triphosphate hydrolases"/>
    <property type="match status" value="1"/>
</dbReference>
<evidence type="ECO:0000313" key="2">
    <source>
        <dbReference type="EMBL" id="ADM28110.1"/>
    </source>
</evidence>
<gene>
    <name evidence="2" type="ordered locus">Igag_1306</name>
</gene>
<protein>
    <submittedName>
        <fullName evidence="2">ATPase</fullName>
    </submittedName>
</protein>
<dbReference type="Pfam" id="PF01637">
    <property type="entry name" value="ATPase_2"/>
    <property type="match status" value="1"/>
</dbReference>